<organism evidence="1 2">
    <name type="scientific">Nelumbo nucifera</name>
    <name type="common">Sacred lotus</name>
    <dbReference type="NCBI Taxonomy" id="4432"/>
    <lineage>
        <taxon>Eukaryota</taxon>
        <taxon>Viridiplantae</taxon>
        <taxon>Streptophyta</taxon>
        <taxon>Embryophyta</taxon>
        <taxon>Tracheophyta</taxon>
        <taxon>Spermatophyta</taxon>
        <taxon>Magnoliopsida</taxon>
        <taxon>Proteales</taxon>
        <taxon>Nelumbonaceae</taxon>
        <taxon>Nelumbo</taxon>
    </lineage>
</organism>
<gene>
    <name evidence="1" type="ORF">HUJ06_007723</name>
</gene>
<dbReference type="EMBL" id="DUZY01000004">
    <property type="protein sequence ID" value="DAD37082.1"/>
    <property type="molecule type" value="Genomic_DNA"/>
</dbReference>
<protein>
    <submittedName>
        <fullName evidence="1">Uncharacterized protein</fullName>
    </submittedName>
</protein>
<dbReference type="Proteomes" id="UP000607653">
    <property type="component" value="Unassembled WGS sequence"/>
</dbReference>
<sequence>MRKQHRHHRFYQDQARSLRYSFSLAKSNSNLDMFLPHRTSWKTQPLPRWLVQAQKEKARLPSLHHYKCRQ</sequence>
<dbReference type="AlphaFoldDB" id="A0A822YWK7"/>
<keyword evidence="2" id="KW-1185">Reference proteome</keyword>
<name>A0A822YWK7_NELNU</name>
<accession>A0A822YWK7</accession>
<evidence type="ECO:0000313" key="1">
    <source>
        <dbReference type="EMBL" id="DAD37082.1"/>
    </source>
</evidence>
<comment type="caution">
    <text evidence="1">The sequence shown here is derived from an EMBL/GenBank/DDBJ whole genome shotgun (WGS) entry which is preliminary data.</text>
</comment>
<reference evidence="1 2" key="1">
    <citation type="journal article" date="2020" name="Mol. Biol. Evol.">
        <title>Distinct Expression and Methylation Patterns for Genes with Different Fates following a Single Whole-Genome Duplication in Flowering Plants.</title>
        <authorList>
            <person name="Shi T."/>
            <person name="Rahmani R.S."/>
            <person name="Gugger P.F."/>
            <person name="Wang M."/>
            <person name="Li H."/>
            <person name="Zhang Y."/>
            <person name="Li Z."/>
            <person name="Wang Q."/>
            <person name="Van de Peer Y."/>
            <person name="Marchal K."/>
            <person name="Chen J."/>
        </authorList>
    </citation>
    <scope>NUCLEOTIDE SEQUENCE [LARGE SCALE GENOMIC DNA]</scope>
    <source>
        <tissue evidence="1">Leaf</tissue>
    </source>
</reference>
<evidence type="ECO:0000313" key="2">
    <source>
        <dbReference type="Proteomes" id="UP000607653"/>
    </source>
</evidence>
<proteinExistence type="predicted"/>